<proteinExistence type="predicted"/>
<dbReference type="InterPro" id="IPR039179">
    <property type="entry name" value="PDZD9"/>
</dbReference>
<sequence length="139" mass="15813">MEDSEHTLSTTIKTNIQMDGEGLGIILIQNGPYLQVSGLVEKGAAARDGKLQAGEARPQNQFETIQASNKMKTYLQQWKKGFKFPSMKKARHQLCSVTIQQRLQVVLNLQPQLSEYLYCKVRHLLREFCPHFTVLFASC</sequence>
<evidence type="ECO:0008006" key="2">
    <source>
        <dbReference type="Google" id="ProtNLM"/>
    </source>
</evidence>
<dbReference type="AlphaFoldDB" id="A0A2D4I2A9"/>
<dbReference type="PANTHER" id="PTHR22698">
    <property type="entry name" value="PDZ DOMAIN-CONTAINING PROTEIN 9"/>
    <property type="match status" value="1"/>
</dbReference>
<dbReference type="SUPFAM" id="SSF50156">
    <property type="entry name" value="PDZ domain-like"/>
    <property type="match status" value="1"/>
</dbReference>
<dbReference type="PANTHER" id="PTHR22698:SF1">
    <property type="entry name" value="PDZ DOMAIN-CONTAINING PROTEIN 9"/>
    <property type="match status" value="1"/>
</dbReference>
<dbReference type="EMBL" id="IACK01079134">
    <property type="protein sequence ID" value="LAA78318.1"/>
    <property type="molecule type" value="Transcribed_RNA"/>
</dbReference>
<reference evidence="1" key="1">
    <citation type="submission" date="2017-07" db="EMBL/GenBank/DDBJ databases">
        <authorList>
            <person name="Mikheyev A."/>
            <person name="Grau M."/>
        </authorList>
    </citation>
    <scope>NUCLEOTIDE SEQUENCE</scope>
    <source>
        <tissue evidence="1">Venom_gland</tissue>
    </source>
</reference>
<accession>A0A2D4I2A9</accession>
<name>A0A2D4I2A9_MICLE</name>
<dbReference type="Gene3D" id="2.30.42.10">
    <property type="match status" value="1"/>
</dbReference>
<protein>
    <recommendedName>
        <fullName evidence="2">PDZ domain-containing protein</fullName>
    </recommendedName>
</protein>
<organism evidence="1">
    <name type="scientific">Micrurus lemniscatus lemniscatus</name>
    <dbReference type="NCBI Taxonomy" id="129467"/>
    <lineage>
        <taxon>Eukaryota</taxon>
        <taxon>Metazoa</taxon>
        <taxon>Chordata</taxon>
        <taxon>Craniata</taxon>
        <taxon>Vertebrata</taxon>
        <taxon>Euteleostomi</taxon>
        <taxon>Lepidosauria</taxon>
        <taxon>Squamata</taxon>
        <taxon>Bifurcata</taxon>
        <taxon>Unidentata</taxon>
        <taxon>Episquamata</taxon>
        <taxon>Toxicofera</taxon>
        <taxon>Serpentes</taxon>
        <taxon>Colubroidea</taxon>
        <taxon>Elapidae</taxon>
        <taxon>Elapinae</taxon>
        <taxon>Micrurus</taxon>
    </lineage>
</organism>
<reference evidence="1" key="2">
    <citation type="submission" date="2017-11" db="EMBL/GenBank/DDBJ databases">
        <title>Coralsnake Venomics: Analyses of Venom Gland Transcriptomes and Proteomes of Six Brazilian Taxa.</title>
        <authorList>
            <person name="Aird S.D."/>
            <person name="Jorge da Silva N."/>
            <person name="Qiu L."/>
            <person name="Villar-Briones A."/>
            <person name="Aparecida-Saddi V."/>
            <person name="Campos-Telles M.P."/>
            <person name="Grau M."/>
            <person name="Mikheyev A.S."/>
        </authorList>
    </citation>
    <scope>NUCLEOTIDE SEQUENCE</scope>
    <source>
        <tissue evidence="1">Venom_gland</tissue>
    </source>
</reference>
<evidence type="ECO:0000313" key="1">
    <source>
        <dbReference type="EMBL" id="LAA78318.1"/>
    </source>
</evidence>
<dbReference type="InterPro" id="IPR036034">
    <property type="entry name" value="PDZ_sf"/>
</dbReference>